<dbReference type="InterPro" id="IPR037069">
    <property type="entry name" value="AcylCoA_DH/ox_N_sf"/>
</dbReference>
<evidence type="ECO:0000256" key="5">
    <source>
        <dbReference type="ARBA" id="ARBA00012040"/>
    </source>
</evidence>
<dbReference type="InterPro" id="IPR013786">
    <property type="entry name" value="AcylCoA_DH/ox_N"/>
</dbReference>
<evidence type="ECO:0000256" key="4">
    <source>
        <dbReference type="ARBA" id="ARBA00012033"/>
    </source>
</evidence>
<dbReference type="AlphaFoldDB" id="A0A5Q0TGR4"/>
<dbReference type="GO" id="GO:0004466">
    <property type="term" value="F:long-chain fatty acyl-CoA dehydrogenase activity"/>
    <property type="evidence" value="ECO:0007669"/>
    <property type="project" value="UniProtKB-EC"/>
</dbReference>
<evidence type="ECO:0000259" key="16">
    <source>
        <dbReference type="Pfam" id="PF02771"/>
    </source>
</evidence>
<dbReference type="Pfam" id="PF09317">
    <property type="entry name" value="ACDH_C"/>
    <property type="match status" value="1"/>
</dbReference>
<comment type="catalytic activity">
    <reaction evidence="13">
        <text>a long-chain 2,3-saturated fatty acyl-CoA + oxidized [electron-transfer flavoprotein] + H(+) = a long-chain (2E)-enoyl-CoA + reduced [electron-transfer flavoprotein]</text>
        <dbReference type="Rhea" id="RHEA:17721"/>
        <dbReference type="Rhea" id="RHEA-COMP:10685"/>
        <dbReference type="Rhea" id="RHEA-COMP:10686"/>
        <dbReference type="ChEBI" id="CHEBI:15378"/>
        <dbReference type="ChEBI" id="CHEBI:57692"/>
        <dbReference type="ChEBI" id="CHEBI:58307"/>
        <dbReference type="ChEBI" id="CHEBI:83721"/>
        <dbReference type="ChEBI" id="CHEBI:83727"/>
        <dbReference type="EC" id="1.3.8.8"/>
    </reaction>
</comment>
<evidence type="ECO:0000256" key="3">
    <source>
        <dbReference type="ARBA" id="ARBA00009347"/>
    </source>
</evidence>
<comment type="similarity">
    <text evidence="3">Belongs to the acyl-CoA dehydrogenase family.</text>
</comment>
<dbReference type="Pfam" id="PF00441">
    <property type="entry name" value="Acyl-CoA_dh_1"/>
    <property type="match status" value="1"/>
</dbReference>
<evidence type="ECO:0000313" key="19">
    <source>
        <dbReference type="Proteomes" id="UP000348942"/>
    </source>
</evidence>
<dbReference type="GO" id="GO:0070991">
    <property type="term" value="F:medium-chain fatty acyl-CoA dehydrogenase activity"/>
    <property type="evidence" value="ECO:0007669"/>
    <property type="project" value="UniProtKB-EC"/>
</dbReference>
<protein>
    <recommendedName>
        <fullName evidence="6">Acyl-coenzyme A dehydrogenase</fullName>
        <ecNumber evidence="4">1.3.8.7</ecNumber>
        <ecNumber evidence="5">1.3.8.8</ecNumber>
    </recommendedName>
</protein>
<dbReference type="CDD" id="cd00567">
    <property type="entry name" value="ACAD"/>
    <property type="match status" value="1"/>
</dbReference>
<accession>A0A5Q0TGR4</accession>
<name>A0A5Q0TGR4_9VIBR</name>
<dbReference type="NCBIfam" id="NF009586">
    <property type="entry name" value="PRK13026.1"/>
    <property type="match status" value="1"/>
</dbReference>
<evidence type="ECO:0000256" key="12">
    <source>
        <dbReference type="ARBA" id="ARBA00047882"/>
    </source>
</evidence>
<evidence type="ECO:0000256" key="11">
    <source>
        <dbReference type="ARBA" id="ARBA00023098"/>
    </source>
</evidence>
<reference evidence="18 19" key="1">
    <citation type="submission" date="2019-10" db="EMBL/GenBank/DDBJ databases">
        <title>Vibrio sp. nov., isolated from Coralline algae surface.</title>
        <authorList>
            <person name="Geng Y."/>
            <person name="Zhang X."/>
        </authorList>
    </citation>
    <scope>NUCLEOTIDE SEQUENCE [LARGE SCALE GENOMIC DNA]</scope>
    <source>
        <strain evidence="18 19">SM1977</strain>
    </source>
</reference>
<feature type="transmembrane region" description="Helical" evidence="14">
    <location>
        <begin position="33"/>
        <end position="61"/>
    </location>
</feature>
<dbReference type="PANTHER" id="PTHR48083:SF18">
    <property type="entry name" value="ACYL-COENZYME A DEHYDROGENASE"/>
    <property type="match status" value="1"/>
</dbReference>
<proteinExistence type="inferred from homology"/>
<evidence type="ECO:0000256" key="6">
    <source>
        <dbReference type="ARBA" id="ARBA00020144"/>
    </source>
</evidence>
<keyword evidence="9" id="KW-0276">Fatty acid metabolism</keyword>
<evidence type="ECO:0000256" key="13">
    <source>
        <dbReference type="ARBA" id="ARBA00049247"/>
    </source>
</evidence>
<evidence type="ECO:0000313" key="18">
    <source>
        <dbReference type="EMBL" id="QGA65366.1"/>
    </source>
</evidence>
<keyword evidence="10 18" id="KW-0560">Oxidoreductase</keyword>
<dbReference type="Pfam" id="PF02771">
    <property type="entry name" value="Acyl-CoA_dh_N"/>
    <property type="match status" value="1"/>
</dbReference>
<dbReference type="InterPro" id="IPR015396">
    <property type="entry name" value="FadE_C"/>
</dbReference>
<dbReference type="EC" id="1.3.8.7" evidence="4"/>
<dbReference type="GO" id="GO:0050660">
    <property type="term" value="F:flavin adenine dinucleotide binding"/>
    <property type="evidence" value="ECO:0007669"/>
    <property type="project" value="InterPro"/>
</dbReference>
<keyword evidence="14" id="KW-0812">Transmembrane</keyword>
<dbReference type="Proteomes" id="UP000348942">
    <property type="component" value="Chromosome 1"/>
</dbReference>
<dbReference type="InterPro" id="IPR009100">
    <property type="entry name" value="AcylCoA_DH/oxidase_NM_dom_sf"/>
</dbReference>
<dbReference type="InterPro" id="IPR047634">
    <property type="entry name" value="FadE"/>
</dbReference>
<evidence type="ECO:0000256" key="10">
    <source>
        <dbReference type="ARBA" id="ARBA00023002"/>
    </source>
</evidence>
<sequence length="831" mass="90800">MTILFTLILAFVALGICLYHRRSQRVTLAVVGIIFAAATLLTGTTPVLFVLYLIGCGLIAIPAVRRRLFSQPTLQVFRKILPAMSQTEKEAIDAGTVWWEAELFKGKPDWSKLTDIQAPQLSAEEQAFIDGPVNEVCRMTNDYEVTHELADLPPEVWQYLKDHKFFAMIIKKKYGGLEFSAYAQSIVLQKLTGVSGVLSSTVGVPNSLGPGELLQHYGTTEQQDHYLPRLAEGKEIPCFALTSPEAGSDAGAIPDYGIVCKGQWQGQEVLGMNLTWNKRYITLAPVATVLGLAFKLQDPDGLLGLKDEAGETKKDIGITCALIPTDMEGVKIGRRHFPLNVPFQNGPTQGDNIFVPLDFIIGGPDMAGQGWRMLVECLSVGRGITLPSNSTGGTKSAALATGAYARIRRQFKQPIGHMEGIEEPLARLAGNAYMMDAASQLTVAGIDLGEKPSVISAIVKYHCTHRGQRCLIDAMDIAGGKGVCLGPANFLARGYQGSPIAVTVEGANILTRSMIIYGQGAIRCHPYVLAEMDAAHSTERNALARFDSALFGHIGFSMSNAVRSLWLGITDGRGSDSPVPNDPNFNGVVHDQIKGYYQKLNRYSANMALLSDVSMAVLGGSLKRKERLSARLGDVLSQLYLSSATLKRFEMEGYQESDLPLVHWSVQDSLRQAEEAITELLRNFPSRSAATLLRVLILPLGTVRRAPSDALDNQVAQILQTPSATRSRIGRNQYLEPSEHNPVGKIEFALETILKAEPIFDAICKKAEKRRPFTQLDKVAQLGLDNGWISEQEAQVLRDAETVRLETINVDDFDPSELIVKKPSKPLSQVA</sequence>
<keyword evidence="14" id="KW-1133">Transmembrane helix</keyword>
<dbReference type="GO" id="GO:0033539">
    <property type="term" value="P:fatty acid beta-oxidation using acyl-CoA dehydrogenase"/>
    <property type="evidence" value="ECO:0007669"/>
    <property type="project" value="InterPro"/>
</dbReference>
<comment type="pathway">
    <text evidence="2">Lipid metabolism; fatty acid beta-oxidation.</text>
</comment>
<dbReference type="GO" id="GO:0005737">
    <property type="term" value="C:cytoplasm"/>
    <property type="evidence" value="ECO:0007669"/>
    <property type="project" value="TreeGrafter"/>
</dbReference>
<dbReference type="SUPFAM" id="SSF47203">
    <property type="entry name" value="Acyl-CoA dehydrogenase C-terminal domain-like"/>
    <property type="match status" value="1"/>
</dbReference>
<dbReference type="NCBIfam" id="NF038187">
    <property type="entry name" value="FadE_coli"/>
    <property type="match status" value="1"/>
</dbReference>
<evidence type="ECO:0000259" key="17">
    <source>
        <dbReference type="Pfam" id="PF09317"/>
    </source>
</evidence>
<dbReference type="Gene3D" id="1.10.540.10">
    <property type="entry name" value="Acyl-CoA dehydrogenase/oxidase, N-terminal domain"/>
    <property type="match status" value="1"/>
</dbReference>
<feature type="domain" description="Acyl-CoA dehydrogenase C-terminal bacterial-type" evidence="17">
    <location>
        <begin position="522"/>
        <end position="813"/>
    </location>
</feature>
<evidence type="ECO:0000256" key="14">
    <source>
        <dbReference type="SAM" id="Phobius"/>
    </source>
</evidence>
<keyword evidence="11" id="KW-0443">Lipid metabolism</keyword>
<keyword evidence="8" id="KW-0274">FAD</keyword>
<comment type="catalytic activity">
    <reaction evidence="12">
        <text>a medium-chain 2,3-saturated fatty acyl-CoA + oxidized [electron-transfer flavoprotein] + H(+) = a medium-chain (2E)-enoyl-CoA + reduced [electron-transfer flavoprotein]</text>
        <dbReference type="Rhea" id="RHEA:14477"/>
        <dbReference type="Rhea" id="RHEA-COMP:10685"/>
        <dbReference type="Rhea" id="RHEA-COMP:10686"/>
        <dbReference type="ChEBI" id="CHEBI:15378"/>
        <dbReference type="ChEBI" id="CHEBI:57692"/>
        <dbReference type="ChEBI" id="CHEBI:58307"/>
        <dbReference type="ChEBI" id="CHEBI:83723"/>
        <dbReference type="ChEBI" id="CHEBI:83726"/>
        <dbReference type="EC" id="1.3.8.7"/>
    </reaction>
</comment>
<evidence type="ECO:0000256" key="7">
    <source>
        <dbReference type="ARBA" id="ARBA00022630"/>
    </source>
</evidence>
<evidence type="ECO:0000256" key="1">
    <source>
        <dbReference type="ARBA" id="ARBA00001974"/>
    </source>
</evidence>
<dbReference type="InterPro" id="IPR009075">
    <property type="entry name" value="AcylCo_DH/oxidase_C"/>
</dbReference>
<feature type="domain" description="Acyl-CoA dehydrogenase/oxidase C-terminal" evidence="15">
    <location>
        <begin position="368"/>
        <end position="515"/>
    </location>
</feature>
<feature type="domain" description="Acyl-CoA dehydrogenase/oxidase N-terminal" evidence="16">
    <location>
        <begin position="148"/>
        <end position="234"/>
    </location>
</feature>
<dbReference type="UniPathway" id="UPA00659"/>
<evidence type="ECO:0000256" key="9">
    <source>
        <dbReference type="ARBA" id="ARBA00022832"/>
    </source>
</evidence>
<keyword evidence="7" id="KW-0285">Flavoprotein</keyword>
<dbReference type="EMBL" id="CP045699">
    <property type="protein sequence ID" value="QGA65366.1"/>
    <property type="molecule type" value="Genomic_DNA"/>
</dbReference>
<dbReference type="RefSeq" id="WP_153447514.1">
    <property type="nucleotide sequence ID" value="NZ_CP045699.1"/>
</dbReference>
<comment type="cofactor">
    <cofactor evidence="1">
        <name>FAD</name>
        <dbReference type="ChEBI" id="CHEBI:57692"/>
    </cofactor>
</comment>
<dbReference type="NCBIfam" id="NF007000">
    <property type="entry name" value="PRK09463.1"/>
    <property type="match status" value="1"/>
</dbReference>
<keyword evidence="19" id="KW-1185">Reference proteome</keyword>
<dbReference type="InterPro" id="IPR036250">
    <property type="entry name" value="AcylCo_DH-like_C"/>
</dbReference>
<evidence type="ECO:0000256" key="8">
    <source>
        <dbReference type="ARBA" id="ARBA00022827"/>
    </source>
</evidence>
<gene>
    <name evidence="18" type="ORF">GFB47_07990</name>
</gene>
<dbReference type="InterPro" id="IPR050741">
    <property type="entry name" value="Acyl-CoA_dehydrogenase"/>
</dbReference>
<keyword evidence="14" id="KW-0472">Membrane</keyword>
<organism evidence="18 19">
    <name type="scientific">Vibrio algicola</name>
    <dbReference type="NCBI Taxonomy" id="2662262"/>
    <lineage>
        <taxon>Bacteria</taxon>
        <taxon>Pseudomonadati</taxon>
        <taxon>Pseudomonadota</taxon>
        <taxon>Gammaproteobacteria</taxon>
        <taxon>Vibrionales</taxon>
        <taxon>Vibrionaceae</taxon>
        <taxon>Vibrio</taxon>
    </lineage>
</organism>
<dbReference type="Gene3D" id="1.20.140.10">
    <property type="entry name" value="Butyryl-CoA Dehydrogenase, subunit A, domain 3"/>
    <property type="match status" value="1"/>
</dbReference>
<dbReference type="PANTHER" id="PTHR48083">
    <property type="entry name" value="MEDIUM-CHAIN SPECIFIC ACYL-COA DEHYDROGENASE, MITOCHONDRIAL-RELATED"/>
    <property type="match status" value="1"/>
</dbReference>
<dbReference type="FunFam" id="2.40.110.10:FF:000010">
    <property type="entry name" value="Acyl-CoA dehydrogenase"/>
    <property type="match status" value="1"/>
</dbReference>
<dbReference type="InterPro" id="IPR046373">
    <property type="entry name" value="Acyl-CoA_Oxase/DH_mid-dom_sf"/>
</dbReference>
<dbReference type="EC" id="1.3.8.8" evidence="5"/>
<dbReference type="Gene3D" id="2.40.110.10">
    <property type="entry name" value="Butyryl-CoA Dehydrogenase, subunit A, domain 2"/>
    <property type="match status" value="1"/>
</dbReference>
<dbReference type="FunFam" id="1.20.140.10:FF:000009">
    <property type="entry name" value="Acyl-CoA dehydrogenase"/>
    <property type="match status" value="1"/>
</dbReference>
<dbReference type="FunFam" id="1.10.540.10:FF:000004">
    <property type="entry name" value="Acyl-CoA dehydrogenase"/>
    <property type="match status" value="1"/>
</dbReference>
<dbReference type="SUPFAM" id="SSF56645">
    <property type="entry name" value="Acyl-CoA dehydrogenase NM domain-like"/>
    <property type="match status" value="1"/>
</dbReference>
<evidence type="ECO:0000256" key="2">
    <source>
        <dbReference type="ARBA" id="ARBA00005005"/>
    </source>
</evidence>
<evidence type="ECO:0000259" key="15">
    <source>
        <dbReference type="Pfam" id="PF00441"/>
    </source>
</evidence>